<dbReference type="PANTHER" id="PTHR39452">
    <property type="entry name" value="CHEY-P PHOSPHATASE CHEX"/>
    <property type="match status" value="1"/>
</dbReference>
<evidence type="ECO:0000313" key="3">
    <source>
        <dbReference type="EMBL" id="QTA81694.1"/>
    </source>
</evidence>
<dbReference type="CDD" id="cd17906">
    <property type="entry name" value="CheX"/>
    <property type="match status" value="1"/>
</dbReference>
<dbReference type="InterPro" id="IPR028051">
    <property type="entry name" value="CheX-like_dom"/>
</dbReference>
<proteinExistence type="predicted"/>
<dbReference type="KEGG" id="dli:dnl_40370"/>
<dbReference type="GO" id="GO:0006935">
    <property type="term" value="P:chemotaxis"/>
    <property type="evidence" value="ECO:0007669"/>
    <property type="project" value="UniProtKB-KW"/>
</dbReference>
<accession>A0A975B9X5</accession>
<dbReference type="Proteomes" id="UP000663720">
    <property type="component" value="Chromosome"/>
</dbReference>
<dbReference type="InterPro" id="IPR028976">
    <property type="entry name" value="CheC-like_sf"/>
</dbReference>
<keyword evidence="4" id="KW-1185">Reference proteome</keyword>
<dbReference type="EMBL" id="CP061799">
    <property type="protein sequence ID" value="QTA81694.1"/>
    <property type="molecule type" value="Genomic_DNA"/>
</dbReference>
<keyword evidence="1" id="KW-0145">Chemotaxis</keyword>
<dbReference type="AlphaFoldDB" id="A0A975B9X5"/>
<dbReference type="PANTHER" id="PTHR39452:SF1">
    <property type="entry name" value="CHEY-P PHOSPHATASE CHEX"/>
    <property type="match status" value="1"/>
</dbReference>
<evidence type="ECO:0000256" key="1">
    <source>
        <dbReference type="ARBA" id="ARBA00022500"/>
    </source>
</evidence>
<dbReference type="Gene3D" id="3.40.1550.10">
    <property type="entry name" value="CheC-like"/>
    <property type="match status" value="1"/>
</dbReference>
<sequence length="168" mass="18272">MDVNDKIDVKLIDPFINATLNVLKTMAFTKAHTDGPYMKNEKRAKGDVSGVIGITGDYNGSLSVSFPEKSILTIVSNMFGEEMTEVDDEIRDAVGEITNMVSGQARQELDVIGISLESAIPTVISGKDHTIKHITSYPVVALTFALDEGEFLKGPDEDFTIEICLEDG</sequence>
<protein>
    <submittedName>
        <fullName evidence="3">Chemotaxis phosphatase CheX-like domain-containing protein</fullName>
    </submittedName>
</protein>
<feature type="domain" description="Chemotaxis phosphatase CheX-like" evidence="2">
    <location>
        <begin position="48"/>
        <end position="144"/>
    </location>
</feature>
<dbReference type="SUPFAM" id="SSF103039">
    <property type="entry name" value="CheC-like"/>
    <property type="match status" value="1"/>
</dbReference>
<organism evidence="3 4">
    <name type="scientific">Desulfonema limicola</name>
    <dbReference type="NCBI Taxonomy" id="45656"/>
    <lineage>
        <taxon>Bacteria</taxon>
        <taxon>Pseudomonadati</taxon>
        <taxon>Thermodesulfobacteriota</taxon>
        <taxon>Desulfobacteria</taxon>
        <taxon>Desulfobacterales</taxon>
        <taxon>Desulfococcaceae</taxon>
        <taxon>Desulfonema</taxon>
    </lineage>
</organism>
<dbReference type="RefSeq" id="WP_246514744.1">
    <property type="nucleotide sequence ID" value="NZ_CP061799.1"/>
</dbReference>
<dbReference type="Pfam" id="PF13690">
    <property type="entry name" value="CheX"/>
    <property type="match status" value="1"/>
</dbReference>
<evidence type="ECO:0000313" key="4">
    <source>
        <dbReference type="Proteomes" id="UP000663720"/>
    </source>
</evidence>
<evidence type="ECO:0000259" key="2">
    <source>
        <dbReference type="Pfam" id="PF13690"/>
    </source>
</evidence>
<gene>
    <name evidence="3" type="ORF">dnl_40370</name>
</gene>
<dbReference type="InterPro" id="IPR038756">
    <property type="entry name" value="CheX-like"/>
</dbReference>
<reference evidence="3" key="1">
    <citation type="journal article" date="2021" name="Microb. Physiol.">
        <title>Proteogenomic Insights into the Physiology of Marine, Sulfate-Reducing, Filamentous Desulfonema limicola and Desulfonema magnum.</title>
        <authorList>
            <person name="Schnaars V."/>
            <person name="Wohlbrand L."/>
            <person name="Scheve S."/>
            <person name="Hinrichs C."/>
            <person name="Reinhardt R."/>
            <person name="Rabus R."/>
        </authorList>
    </citation>
    <scope>NUCLEOTIDE SEQUENCE</scope>
    <source>
        <strain evidence="3">5ac10</strain>
    </source>
</reference>
<name>A0A975B9X5_9BACT</name>